<reference evidence="2" key="1">
    <citation type="journal article" date="2023" name="DNA Res.">
        <title>Chromosome-level genome assembly of Phrynocephalus forsythii using third-generation DNA sequencing and Hi-C analysis.</title>
        <authorList>
            <person name="Qi Y."/>
            <person name="Zhao W."/>
            <person name="Zhao Y."/>
            <person name="Niu C."/>
            <person name="Cao S."/>
            <person name="Zhang Y."/>
        </authorList>
    </citation>
    <scope>NUCLEOTIDE SEQUENCE</scope>
    <source>
        <tissue evidence="2">Muscle</tissue>
    </source>
</reference>
<gene>
    <name evidence="2" type="ORF">JRQ81_015373</name>
</gene>
<dbReference type="InterPro" id="IPR028889">
    <property type="entry name" value="USP"/>
</dbReference>
<dbReference type="PROSITE" id="PS00973">
    <property type="entry name" value="USP_2"/>
    <property type="match status" value="1"/>
</dbReference>
<dbReference type="CDD" id="cd02257">
    <property type="entry name" value="Peptidase_C19"/>
    <property type="match status" value="1"/>
</dbReference>
<comment type="caution">
    <text evidence="2">The sequence shown here is derived from an EMBL/GenBank/DDBJ whole genome shotgun (WGS) entry which is preliminary data.</text>
</comment>
<dbReference type="Pfam" id="PF00443">
    <property type="entry name" value="UCH"/>
    <property type="match status" value="1"/>
</dbReference>
<dbReference type="Proteomes" id="UP001142489">
    <property type="component" value="Unassembled WGS sequence"/>
</dbReference>
<evidence type="ECO:0000313" key="3">
    <source>
        <dbReference type="Proteomes" id="UP001142489"/>
    </source>
</evidence>
<dbReference type="InterPro" id="IPR018200">
    <property type="entry name" value="USP_CS"/>
</dbReference>
<proteinExistence type="predicted"/>
<dbReference type="OrthoDB" id="292964at2759"/>
<organism evidence="2 3">
    <name type="scientific">Phrynocephalus forsythii</name>
    <dbReference type="NCBI Taxonomy" id="171643"/>
    <lineage>
        <taxon>Eukaryota</taxon>
        <taxon>Metazoa</taxon>
        <taxon>Chordata</taxon>
        <taxon>Craniata</taxon>
        <taxon>Vertebrata</taxon>
        <taxon>Euteleostomi</taxon>
        <taxon>Lepidosauria</taxon>
        <taxon>Squamata</taxon>
        <taxon>Bifurcata</taxon>
        <taxon>Unidentata</taxon>
        <taxon>Episquamata</taxon>
        <taxon>Toxicofera</taxon>
        <taxon>Iguania</taxon>
        <taxon>Acrodonta</taxon>
        <taxon>Agamidae</taxon>
        <taxon>Agaminae</taxon>
        <taxon>Phrynocephalus</taxon>
    </lineage>
</organism>
<dbReference type="InterPro" id="IPR050164">
    <property type="entry name" value="Peptidase_C19"/>
</dbReference>
<dbReference type="PROSITE" id="PS50235">
    <property type="entry name" value="USP_3"/>
    <property type="match status" value="1"/>
</dbReference>
<dbReference type="EMBL" id="JAPFRF010000006">
    <property type="protein sequence ID" value="KAJ7329199.1"/>
    <property type="molecule type" value="Genomic_DNA"/>
</dbReference>
<keyword evidence="3" id="KW-1185">Reference proteome</keyword>
<feature type="domain" description="USP" evidence="1">
    <location>
        <begin position="1"/>
        <end position="225"/>
    </location>
</feature>
<dbReference type="InterPro" id="IPR038765">
    <property type="entry name" value="Papain-like_cys_pep_sf"/>
</dbReference>
<dbReference type="GO" id="GO:0004843">
    <property type="term" value="F:cysteine-type deubiquitinase activity"/>
    <property type="evidence" value="ECO:0007669"/>
    <property type="project" value="InterPro"/>
</dbReference>
<dbReference type="GO" id="GO:0005829">
    <property type="term" value="C:cytosol"/>
    <property type="evidence" value="ECO:0007669"/>
    <property type="project" value="TreeGrafter"/>
</dbReference>
<dbReference type="GO" id="GO:0016579">
    <property type="term" value="P:protein deubiquitination"/>
    <property type="evidence" value="ECO:0007669"/>
    <property type="project" value="InterPro"/>
</dbReference>
<dbReference type="PANTHER" id="PTHR24006:SF796">
    <property type="entry name" value="UBL CARBOXYL-TERMINAL HYDROLASE 18-RELATED"/>
    <property type="match status" value="1"/>
</dbReference>
<evidence type="ECO:0000259" key="1">
    <source>
        <dbReference type="PROSITE" id="PS50235"/>
    </source>
</evidence>
<protein>
    <recommendedName>
        <fullName evidence="1">USP domain-containing protein</fullName>
    </recommendedName>
</protein>
<dbReference type="PANTHER" id="PTHR24006">
    <property type="entry name" value="UBIQUITIN CARBOXYL-TERMINAL HYDROLASE"/>
    <property type="match status" value="1"/>
</dbReference>
<dbReference type="AlphaFoldDB" id="A0A9Q0XUV4"/>
<dbReference type="GO" id="GO:0005634">
    <property type="term" value="C:nucleus"/>
    <property type="evidence" value="ECO:0007669"/>
    <property type="project" value="TreeGrafter"/>
</dbReference>
<evidence type="ECO:0000313" key="2">
    <source>
        <dbReference type="EMBL" id="KAJ7329199.1"/>
    </source>
</evidence>
<dbReference type="SUPFAM" id="SSF54001">
    <property type="entry name" value="Cysteine proteinases"/>
    <property type="match status" value="1"/>
</dbReference>
<dbReference type="InterPro" id="IPR001394">
    <property type="entry name" value="Peptidase_C19_UCH"/>
</dbReference>
<dbReference type="Gene3D" id="3.90.70.10">
    <property type="entry name" value="Cysteine proteinases"/>
    <property type="match status" value="1"/>
</dbReference>
<accession>A0A9Q0XUV4</accession>
<sequence>MQCIFCFFLVFILYDASQLFLILWNLIKDQITSPELAEHLTRLYSIQLQENTVCQECFLETKKDSNMLMLPLPMFDFDSQPLRTLEDALHLFFAPVLLTEKNTFHCEQCVKKTSCLRVRVTKKVSHSLSFPPSLDFSQILTPEHYCPDTQEKDNGLYDLFAVVAHSGLADFGHYCAYVWSLTEHKWFCFNDSSVCQVSWEDVKCTYGRSSLRWGETAYLLVYLKRNCKQL</sequence>
<name>A0A9Q0XUV4_9SAUR</name>